<evidence type="ECO:0000313" key="2">
    <source>
        <dbReference type="EMBL" id="ABC24163.1"/>
    </source>
</evidence>
<organism evidence="2 3">
    <name type="scientific">Rhodospirillum rubrum (strain ATCC 11170 / ATH 1.1.1 / DSM 467 / LMG 4362 / NCIMB 8255 / S1)</name>
    <dbReference type="NCBI Taxonomy" id="269796"/>
    <lineage>
        <taxon>Bacteria</taxon>
        <taxon>Pseudomonadati</taxon>
        <taxon>Pseudomonadota</taxon>
        <taxon>Alphaproteobacteria</taxon>
        <taxon>Rhodospirillales</taxon>
        <taxon>Rhodospirillaceae</taxon>
        <taxon>Rhodospirillum</taxon>
    </lineage>
</organism>
<dbReference type="AlphaFoldDB" id="Q2RNY2"/>
<dbReference type="InterPro" id="IPR009506">
    <property type="entry name" value="YjiS-like"/>
</dbReference>
<keyword evidence="3" id="KW-1185">Reference proteome</keyword>
<dbReference type="PATRIC" id="fig|269796.9.peg.3483"/>
<evidence type="ECO:0000259" key="1">
    <source>
        <dbReference type="Pfam" id="PF06568"/>
    </source>
</evidence>
<name>Q2RNY2_RHORT</name>
<protein>
    <recommendedName>
        <fullName evidence="1">YjiS-like domain-containing protein</fullName>
    </recommendedName>
</protein>
<dbReference type="HOGENOM" id="CLU_2791284_0_0_5"/>
<proteinExistence type="predicted"/>
<gene>
    <name evidence="2" type="ordered locus">Rru_A3369</name>
</gene>
<dbReference type="EMBL" id="CP000230">
    <property type="protein sequence ID" value="ABC24163.1"/>
    <property type="molecule type" value="Genomic_DNA"/>
</dbReference>
<dbReference type="Proteomes" id="UP000001929">
    <property type="component" value="Chromosome"/>
</dbReference>
<dbReference type="KEGG" id="rru:Rru_A3369"/>
<accession>Q2RNY2</accession>
<dbReference type="EnsemblBacteria" id="ABC24163">
    <property type="protein sequence ID" value="ABC24163"/>
    <property type="gene ID" value="Rru_A3369"/>
</dbReference>
<dbReference type="STRING" id="269796.Rru_A3369"/>
<dbReference type="RefSeq" id="WP_011391116.1">
    <property type="nucleotide sequence ID" value="NC_007643.1"/>
</dbReference>
<feature type="domain" description="YjiS-like" evidence="1">
    <location>
        <begin position="29"/>
        <end position="56"/>
    </location>
</feature>
<sequence>MFAPNSAYQSVWSGSLFSQAEWWLVRQFDRLADRRERHETAALLGGLDDRMLADIGYGIEDDYRTTRG</sequence>
<reference evidence="2 3" key="1">
    <citation type="journal article" date="2011" name="Stand. Genomic Sci.">
        <title>Complete genome sequence of Rhodospirillum rubrum type strain (S1).</title>
        <authorList>
            <person name="Munk A.C."/>
            <person name="Copeland A."/>
            <person name="Lucas S."/>
            <person name="Lapidus A."/>
            <person name="Del Rio T.G."/>
            <person name="Barry K."/>
            <person name="Detter J.C."/>
            <person name="Hammon N."/>
            <person name="Israni S."/>
            <person name="Pitluck S."/>
            <person name="Brettin T."/>
            <person name="Bruce D."/>
            <person name="Han C."/>
            <person name="Tapia R."/>
            <person name="Gilna P."/>
            <person name="Schmutz J."/>
            <person name="Larimer F."/>
            <person name="Land M."/>
            <person name="Kyrpides N.C."/>
            <person name="Mavromatis K."/>
            <person name="Richardson P."/>
            <person name="Rohde M."/>
            <person name="Goker M."/>
            <person name="Klenk H.P."/>
            <person name="Zhang Y."/>
            <person name="Roberts G.P."/>
            <person name="Reslewic S."/>
            <person name="Schwartz D.C."/>
        </authorList>
    </citation>
    <scope>NUCLEOTIDE SEQUENCE [LARGE SCALE GENOMIC DNA]</scope>
    <source>
        <strain evidence="3">ATCC 11170 / ATH 1.1.1 / DSM 467 / LMG 4362 / NCIMB 8255 / S1</strain>
    </source>
</reference>
<dbReference type="Pfam" id="PF06568">
    <property type="entry name" value="YjiS-like"/>
    <property type="match status" value="1"/>
</dbReference>
<evidence type="ECO:0000313" key="3">
    <source>
        <dbReference type="Proteomes" id="UP000001929"/>
    </source>
</evidence>